<name>A0A6A6AFM1_9PLEO</name>
<dbReference type="AlphaFoldDB" id="A0A6A6AFM1"/>
<accession>A0A6A6AFM1</accession>
<dbReference type="GeneID" id="54407091"/>
<dbReference type="Proteomes" id="UP000799771">
    <property type="component" value="Unassembled WGS sequence"/>
</dbReference>
<evidence type="ECO:0000256" key="1">
    <source>
        <dbReference type="SAM" id="MobiDB-lite"/>
    </source>
</evidence>
<sequence length="195" mass="22042">MPSKRKARGSNQTDSSPRKHERLTENAAEYYKSSRPRVPSKLVDEKPDYLNADQQDRITANKTSNPSRVANKYRLPGTRGKYQSAGERAYVPGPASQIVPRSRRQLRMEAAANIALGAPNAFDVYITQLVYDEMIAQLPAPININTTRKTLVNQVDVDRAFGTLKQEEKMHKQLTFNCVASGIMRNDQYESVRRS</sequence>
<organism evidence="2 3">
    <name type="scientific">Dothidotthia symphoricarpi CBS 119687</name>
    <dbReference type="NCBI Taxonomy" id="1392245"/>
    <lineage>
        <taxon>Eukaryota</taxon>
        <taxon>Fungi</taxon>
        <taxon>Dikarya</taxon>
        <taxon>Ascomycota</taxon>
        <taxon>Pezizomycotina</taxon>
        <taxon>Dothideomycetes</taxon>
        <taxon>Pleosporomycetidae</taxon>
        <taxon>Pleosporales</taxon>
        <taxon>Dothidotthiaceae</taxon>
        <taxon>Dothidotthia</taxon>
    </lineage>
</organism>
<gene>
    <name evidence="2" type="ORF">P153DRAFT_356520</name>
</gene>
<protein>
    <submittedName>
        <fullName evidence="2">Uncharacterized protein</fullName>
    </submittedName>
</protein>
<feature type="region of interest" description="Disordered" evidence="1">
    <location>
        <begin position="1"/>
        <end position="53"/>
    </location>
</feature>
<evidence type="ECO:0000313" key="2">
    <source>
        <dbReference type="EMBL" id="KAF2129838.1"/>
    </source>
</evidence>
<keyword evidence="3" id="KW-1185">Reference proteome</keyword>
<reference evidence="2" key="1">
    <citation type="journal article" date="2020" name="Stud. Mycol.">
        <title>101 Dothideomycetes genomes: a test case for predicting lifestyles and emergence of pathogens.</title>
        <authorList>
            <person name="Haridas S."/>
            <person name="Albert R."/>
            <person name="Binder M."/>
            <person name="Bloem J."/>
            <person name="Labutti K."/>
            <person name="Salamov A."/>
            <person name="Andreopoulos B."/>
            <person name="Baker S."/>
            <person name="Barry K."/>
            <person name="Bills G."/>
            <person name="Bluhm B."/>
            <person name="Cannon C."/>
            <person name="Castanera R."/>
            <person name="Culley D."/>
            <person name="Daum C."/>
            <person name="Ezra D."/>
            <person name="Gonzalez J."/>
            <person name="Henrissat B."/>
            <person name="Kuo A."/>
            <person name="Liang C."/>
            <person name="Lipzen A."/>
            <person name="Lutzoni F."/>
            <person name="Magnuson J."/>
            <person name="Mondo S."/>
            <person name="Nolan M."/>
            <person name="Ohm R."/>
            <person name="Pangilinan J."/>
            <person name="Park H.-J."/>
            <person name="Ramirez L."/>
            <person name="Alfaro M."/>
            <person name="Sun H."/>
            <person name="Tritt A."/>
            <person name="Yoshinaga Y."/>
            <person name="Zwiers L.-H."/>
            <person name="Turgeon B."/>
            <person name="Goodwin S."/>
            <person name="Spatafora J."/>
            <person name="Crous P."/>
            <person name="Grigoriev I."/>
        </authorList>
    </citation>
    <scope>NUCLEOTIDE SEQUENCE</scope>
    <source>
        <strain evidence="2">CBS 119687</strain>
    </source>
</reference>
<evidence type="ECO:0000313" key="3">
    <source>
        <dbReference type="Proteomes" id="UP000799771"/>
    </source>
</evidence>
<dbReference type="EMBL" id="ML977505">
    <property type="protein sequence ID" value="KAF2129838.1"/>
    <property type="molecule type" value="Genomic_DNA"/>
</dbReference>
<proteinExistence type="predicted"/>
<dbReference type="RefSeq" id="XP_033524225.1">
    <property type="nucleotide sequence ID" value="XM_033666659.1"/>
</dbReference>